<feature type="region of interest" description="Disordered" evidence="1">
    <location>
        <begin position="302"/>
        <end position="333"/>
    </location>
</feature>
<protein>
    <submittedName>
        <fullName evidence="2">Uncharacterized protein</fullName>
    </submittedName>
</protein>
<evidence type="ECO:0000313" key="3">
    <source>
        <dbReference type="Proteomes" id="UP001295684"/>
    </source>
</evidence>
<keyword evidence="3" id="KW-1185">Reference proteome</keyword>
<name>A0AAD1XD41_EUPCR</name>
<proteinExistence type="predicted"/>
<reference evidence="2" key="1">
    <citation type="submission" date="2023-07" db="EMBL/GenBank/DDBJ databases">
        <authorList>
            <consortium name="AG Swart"/>
            <person name="Singh M."/>
            <person name="Singh A."/>
            <person name="Seah K."/>
            <person name="Emmerich C."/>
        </authorList>
    </citation>
    <scope>NUCLEOTIDE SEQUENCE</scope>
    <source>
        <strain evidence="2">DP1</strain>
    </source>
</reference>
<accession>A0AAD1XD41</accession>
<gene>
    <name evidence="2" type="ORF">ECRASSUSDP1_LOCUS7990</name>
</gene>
<dbReference type="AlphaFoldDB" id="A0AAD1XD41"/>
<evidence type="ECO:0000256" key="1">
    <source>
        <dbReference type="SAM" id="MobiDB-lite"/>
    </source>
</evidence>
<comment type="caution">
    <text evidence="2">The sequence shown here is derived from an EMBL/GenBank/DDBJ whole genome shotgun (WGS) entry which is preliminary data.</text>
</comment>
<dbReference type="Proteomes" id="UP001295684">
    <property type="component" value="Unassembled WGS sequence"/>
</dbReference>
<sequence length="342" mass="39203">MFANCVDSIKNLFVCGQNEDLSSQKALSRRSTAVFKKYKTVRILKREENKDSSLSESQDAMFVERQVEEIKSPKFGSRRLGLNLVHKVAQQSGEESVDISLEPKVVAQNENEITDETQAKIIECMLKLQQENRELKNLCKQTLCNKNRLIEDNCRRIQSLESKLDQTFQATEDKQDARDIKMCELLLEMEQRISGRIERESESNAGIKSLLSKLDHKNEKRFTNLEAKIKERQGLSPEISLGASSSNRTTFIKPLKESKSLHTNCEQLSPGSNKMFFSKDLLQKHHNQSKEVSKNYDELVPFHPDSEEQDADVRGQVVNPPGYKGITESDLTPPLSYFRFRK</sequence>
<dbReference type="EMBL" id="CAMPGE010007801">
    <property type="protein sequence ID" value="CAI2366717.1"/>
    <property type="molecule type" value="Genomic_DNA"/>
</dbReference>
<organism evidence="2 3">
    <name type="scientific">Euplotes crassus</name>
    <dbReference type="NCBI Taxonomy" id="5936"/>
    <lineage>
        <taxon>Eukaryota</taxon>
        <taxon>Sar</taxon>
        <taxon>Alveolata</taxon>
        <taxon>Ciliophora</taxon>
        <taxon>Intramacronucleata</taxon>
        <taxon>Spirotrichea</taxon>
        <taxon>Hypotrichia</taxon>
        <taxon>Euplotida</taxon>
        <taxon>Euplotidae</taxon>
        <taxon>Moneuplotes</taxon>
    </lineage>
</organism>
<evidence type="ECO:0000313" key="2">
    <source>
        <dbReference type="EMBL" id="CAI2366717.1"/>
    </source>
</evidence>